<keyword evidence="2" id="KW-0812">Transmembrane</keyword>
<keyword evidence="2" id="KW-0472">Membrane</keyword>
<feature type="transmembrane region" description="Helical" evidence="2">
    <location>
        <begin position="140"/>
        <end position="159"/>
    </location>
</feature>
<evidence type="ECO:0000256" key="1">
    <source>
        <dbReference type="SAM" id="MobiDB-lite"/>
    </source>
</evidence>
<protein>
    <submittedName>
        <fullName evidence="3">Uncharacterized protein</fullName>
    </submittedName>
</protein>
<reference evidence="3" key="1">
    <citation type="journal article" date="2021" name="Nat. Commun.">
        <title>Genetic determinants of endophytism in the Arabidopsis root mycobiome.</title>
        <authorList>
            <person name="Mesny F."/>
            <person name="Miyauchi S."/>
            <person name="Thiergart T."/>
            <person name="Pickel B."/>
            <person name="Atanasova L."/>
            <person name="Karlsson M."/>
            <person name="Huettel B."/>
            <person name="Barry K.W."/>
            <person name="Haridas S."/>
            <person name="Chen C."/>
            <person name="Bauer D."/>
            <person name="Andreopoulos W."/>
            <person name="Pangilinan J."/>
            <person name="LaButti K."/>
            <person name="Riley R."/>
            <person name="Lipzen A."/>
            <person name="Clum A."/>
            <person name="Drula E."/>
            <person name="Henrissat B."/>
            <person name="Kohler A."/>
            <person name="Grigoriev I.V."/>
            <person name="Martin F.M."/>
            <person name="Hacquard S."/>
        </authorList>
    </citation>
    <scope>NUCLEOTIDE SEQUENCE</scope>
    <source>
        <strain evidence="3">MPI-CAGE-CH-0230</strain>
    </source>
</reference>
<keyword evidence="2" id="KW-1133">Transmembrane helix</keyword>
<evidence type="ECO:0000313" key="4">
    <source>
        <dbReference type="Proteomes" id="UP000756346"/>
    </source>
</evidence>
<keyword evidence="4" id="KW-1185">Reference proteome</keyword>
<evidence type="ECO:0000313" key="3">
    <source>
        <dbReference type="EMBL" id="KAH7035673.1"/>
    </source>
</evidence>
<evidence type="ECO:0000256" key="2">
    <source>
        <dbReference type="SAM" id="Phobius"/>
    </source>
</evidence>
<sequence length="218" mass="23785">MARWKRVELSPRPADPEPQLPAAVHGQLNESTMGRGHLRQTCLALRSRFPVAAVMSTPVVKRKRPNGLAYEPFTTMCSPVKPAQVSKQGAVCAPWTGRCGATAICDNTPGHHGFFPPGAEKTAVSLCFFPNNRVGRLRIVTIYLVTVYLVLGIAAHGGVPTSSPSTRDPLFRIDSVPRAKHAMTESYRHRYSEFAHQERTRLALGPPLSIATHVLDGS</sequence>
<proteinExistence type="predicted"/>
<dbReference type="GeneID" id="70192053"/>
<dbReference type="RefSeq" id="XP_046015766.1">
    <property type="nucleotide sequence ID" value="XM_046162507.1"/>
</dbReference>
<organism evidence="3 4">
    <name type="scientific">Microdochium trichocladiopsis</name>
    <dbReference type="NCBI Taxonomy" id="1682393"/>
    <lineage>
        <taxon>Eukaryota</taxon>
        <taxon>Fungi</taxon>
        <taxon>Dikarya</taxon>
        <taxon>Ascomycota</taxon>
        <taxon>Pezizomycotina</taxon>
        <taxon>Sordariomycetes</taxon>
        <taxon>Xylariomycetidae</taxon>
        <taxon>Xylariales</taxon>
        <taxon>Microdochiaceae</taxon>
        <taxon>Microdochium</taxon>
    </lineage>
</organism>
<dbReference type="Proteomes" id="UP000756346">
    <property type="component" value="Unassembled WGS sequence"/>
</dbReference>
<feature type="region of interest" description="Disordered" evidence="1">
    <location>
        <begin position="1"/>
        <end position="21"/>
    </location>
</feature>
<gene>
    <name evidence="3" type="ORF">B0I36DRAFT_429737</name>
</gene>
<name>A0A9P8YES3_9PEZI</name>
<dbReference type="EMBL" id="JAGTJQ010000003">
    <property type="protein sequence ID" value="KAH7035673.1"/>
    <property type="molecule type" value="Genomic_DNA"/>
</dbReference>
<dbReference type="AlphaFoldDB" id="A0A9P8YES3"/>
<comment type="caution">
    <text evidence="3">The sequence shown here is derived from an EMBL/GenBank/DDBJ whole genome shotgun (WGS) entry which is preliminary data.</text>
</comment>
<accession>A0A9P8YES3</accession>